<dbReference type="AlphaFoldDB" id="A0AA40TWS8"/>
<name>A0AA40TWS8_9PSED</name>
<protein>
    <submittedName>
        <fullName evidence="1">S-adenosylmethionine-dependent methyltransferase</fullName>
    </submittedName>
</protein>
<keyword evidence="1" id="KW-0489">Methyltransferase</keyword>
<dbReference type="Pfam" id="PF13489">
    <property type="entry name" value="Methyltransf_23"/>
    <property type="match status" value="1"/>
</dbReference>
<evidence type="ECO:0000313" key="1">
    <source>
        <dbReference type="EMBL" id="KPZ06205.1"/>
    </source>
</evidence>
<reference evidence="1 2" key="1">
    <citation type="submission" date="2015-09" db="EMBL/GenBank/DDBJ databases">
        <title>Genome announcement of multiple Pseudomonas syringae strains.</title>
        <authorList>
            <person name="Thakur S."/>
            <person name="Wang P.W."/>
            <person name="Gong Y."/>
            <person name="Weir B.S."/>
            <person name="Guttman D.S."/>
        </authorList>
    </citation>
    <scope>NUCLEOTIDE SEQUENCE [LARGE SCALE GENOMIC DNA]</scope>
    <source>
        <strain evidence="1 2">ICMP9151</strain>
    </source>
</reference>
<dbReference type="EMBL" id="LJRO01000073">
    <property type="protein sequence ID" value="KPZ06205.1"/>
    <property type="molecule type" value="Genomic_DNA"/>
</dbReference>
<accession>A0AA40TWS8</accession>
<keyword evidence="1" id="KW-0808">Transferase</keyword>
<comment type="caution">
    <text evidence="1">The sequence shown here is derived from an EMBL/GenBank/DDBJ whole genome shotgun (WGS) entry which is preliminary data.</text>
</comment>
<gene>
    <name evidence="1" type="ORF">ALO43_100282</name>
</gene>
<dbReference type="GO" id="GO:0032259">
    <property type="term" value="P:methylation"/>
    <property type="evidence" value="ECO:0007669"/>
    <property type="project" value="UniProtKB-KW"/>
</dbReference>
<organism evidence="1 2">
    <name type="scientific">Pseudomonas tremae</name>
    <dbReference type="NCBI Taxonomy" id="200454"/>
    <lineage>
        <taxon>Bacteria</taxon>
        <taxon>Pseudomonadati</taxon>
        <taxon>Pseudomonadota</taxon>
        <taxon>Gammaproteobacteria</taxon>
        <taxon>Pseudomonadales</taxon>
        <taxon>Pseudomonadaceae</taxon>
        <taxon>Pseudomonas</taxon>
    </lineage>
</organism>
<dbReference type="Gene3D" id="3.40.50.150">
    <property type="entry name" value="Vaccinia Virus protein VP39"/>
    <property type="match status" value="1"/>
</dbReference>
<proteinExistence type="predicted"/>
<evidence type="ECO:0000313" key="2">
    <source>
        <dbReference type="Proteomes" id="UP000050523"/>
    </source>
</evidence>
<dbReference type="CDD" id="cd02440">
    <property type="entry name" value="AdoMet_MTases"/>
    <property type="match status" value="1"/>
</dbReference>
<sequence length="268" mass="29713">MPEPDADVSAESPEYLIQPTAITPSRIPTMKQYVEDYQPTEGFPPATGYVEGDSVSPKAMIFHILKDTGAEVEVLDIGFGSGTLGALIKSNPDTAHWSVDGIDGWEANCQNSQLYENATYRNIWHGLAQELSSERLAQYRIICLLDVVEHLTADTARWLVRTLLSSLGPDSYLFISTPLWFYPQDAQQDGDLEEHLIGVPASSMMALCPHLYAVNQPLIGGFVFSRRSLDFIEFFQPTADKSFSYEKGMTVAKAVGMKFDPNVAFTMD</sequence>
<dbReference type="InterPro" id="IPR029063">
    <property type="entry name" value="SAM-dependent_MTases_sf"/>
</dbReference>
<dbReference type="GO" id="GO:0008168">
    <property type="term" value="F:methyltransferase activity"/>
    <property type="evidence" value="ECO:0007669"/>
    <property type="project" value="UniProtKB-KW"/>
</dbReference>
<dbReference type="Proteomes" id="UP000050523">
    <property type="component" value="Unassembled WGS sequence"/>
</dbReference>
<dbReference type="SUPFAM" id="SSF53335">
    <property type="entry name" value="S-adenosyl-L-methionine-dependent methyltransferases"/>
    <property type="match status" value="1"/>
</dbReference>